<feature type="region of interest" description="Disordered" evidence="1">
    <location>
        <begin position="540"/>
        <end position="559"/>
    </location>
</feature>
<feature type="compositionally biased region" description="Basic and acidic residues" evidence="1">
    <location>
        <begin position="540"/>
        <end position="549"/>
    </location>
</feature>
<dbReference type="AlphaFoldDB" id="A0A1F8DP05"/>
<protein>
    <submittedName>
        <fullName evidence="3">Uncharacterized protein</fullName>
    </submittedName>
</protein>
<organism evidence="3 4">
    <name type="scientific">Candidatus Wolfebacteria bacterium RBG_13_41_7</name>
    <dbReference type="NCBI Taxonomy" id="1802554"/>
    <lineage>
        <taxon>Bacteria</taxon>
        <taxon>Candidatus Wolfeibacteriota</taxon>
    </lineage>
</organism>
<comment type="caution">
    <text evidence="3">The sequence shown here is derived from an EMBL/GenBank/DDBJ whole genome shotgun (WGS) entry which is preliminary data.</text>
</comment>
<evidence type="ECO:0000256" key="1">
    <source>
        <dbReference type="SAM" id="MobiDB-lite"/>
    </source>
</evidence>
<dbReference type="Proteomes" id="UP000182002">
    <property type="component" value="Unassembled WGS sequence"/>
</dbReference>
<dbReference type="EMBL" id="MGIO01000019">
    <property type="protein sequence ID" value="OGM89709.1"/>
    <property type="molecule type" value="Genomic_DNA"/>
</dbReference>
<accession>A0A1F8DP05</accession>
<sequence>MKQTLWKLIVAALLVNFSLTIAGAFISVSNIFTDFFLQNLNGKSISDGLMGVLNPQALIEVEDASAWDILTGMFSYLFKYIASLLFVIVFNFIIILTFFALFIMLLIRAIMLGLLLVIMPIVWLLWIFPGTSQYWNQWWSNFIRWTFFAPIVLFFIVLVISSGGQLQKIRETSGVSQQQGVGVEKAFKGSMTFNPDFFDHVTQIIITTGLLLGGLIAANKMGITFASTAMGLAQGGGKMFGGWVGRKGTQLGTLPFRGAWATKKLEAMEGLGVGKGWAARLAAAPIRHLGARLNRVGAIGAEKAVAAGEKRIAGYDDKRLAKMINTLDAPARVAALQRLKKNKSLDLLPDASAFINRETRDLFLRYGQPAPDYTGMERAVGFNDEMLRVAKAEEEGKVIRRKDSEGKEIQGDEGIITLKKATHDFYKGFRAAHFNTMQVDEFFGKKDGELGLKGDVKKKLNEEAAKAILTSVPEGLGNVYRNIKAVNMDEFHDNNLFKHVKEQANAAGISESKWLKEHHPKAYNFYTSFAAQSLGIGIEPVKEEKETKPRRPAGFNRNE</sequence>
<feature type="transmembrane region" description="Helical" evidence="2">
    <location>
        <begin position="110"/>
        <end position="130"/>
    </location>
</feature>
<feature type="transmembrane region" description="Helical" evidence="2">
    <location>
        <begin position="142"/>
        <end position="160"/>
    </location>
</feature>
<keyword evidence="2" id="KW-0472">Membrane</keyword>
<name>A0A1F8DP05_9BACT</name>
<evidence type="ECO:0000313" key="4">
    <source>
        <dbReference type="Proteomes" id="UP000182002"/>
    </source>
</evidence>
<proteinExistence type="predicted"/>
<feature type="transmembrane region" description="Helical" evidence="2">
    <location>
        <begin position="80"/>
        <end position="103"/>
    </location>
</feature>
<keyword evidence="2" id="KW-1133">Transmembrane helix</keyword>
<gene>
    <name evidence="3" type="ORF">A3J77_01795</name>
</gene>
<evidence type="ECO:0000256" key="2">
    <source>
        <dbReference type="SAM" id="Phobius"/>
    </source>
</evidence>
<keyword evidence="2" id="KW-0812">Transmembrane</keyword>
<reference evidence="3 4" key="1">
    <citation type="journal article" date="2016" name="Nat. Commun.">
        <title>Thousands of microbial genomes shed light on interconnected biogeochemical processes in an aquifer system.</title>
        <authorList>
            <person name="Anantharaman K."/>
            <person name="Brown C.T."/>
            <person name="Hug L.A."/>
            <person name="Sharon I."/>
            <person name="Castelle C.J."/>
            <person name="Probst A.J."/>
            <person name="Thomas B.C."/>
            <person name="Singh A."/>
            <person name="Wilkins M.J."/>
            <person name="Karaoz U."/>
            <person name="Brodie E.L."/>
            <person name="Williams K.H."/>
            <person name="Hubbard S.S."/>
            <person name="Banfield J.F."/>
        </authorList>
    </citation>
    <scope>NUCLEOTIDE SEQUENCE [LARGE SCALE GENOMIC DNA]</scope>
</reference>
<evidence type="ECO:0000313" key="3">
    <source>
        <dbReference type="EMBL" id="OGM89709.1"/>
    </source>
</evidence>